<gene>
    <name evidence="2" type="ORF">PSTG_10145</name>
</gene>
<keyword evidence="3" id="KW-1185">Reference proteome</keyword>
<reference evidence="3" key="1">
    <citation type="submission" date="2014-03" db="EMBL/GenBank/DDBJ databases">
        <title>The Genome Sequence of Puccinia striiformis f. sp. tritici PST-78.</title>
        <authorList>
            <consortium name="The Broad Institute Genome Sequencing Platform"/>
            <person name="Cuomo C."/>
            <person name="Hulbert S."/>
            <person name="Chen X."/>
            <person name="Walker B."/>
            <person name="Young S.K."/>
            <person name="Zeng Q."/>
            <person name="Gargeya S."/>
            <person name="Fitzgerald M."/>
            <person name="Haas B."/>
            <person name="Abouelleil A."/>
            <person name="Alvarado L."/>
            <person name="Arachchi H.M."/>
            <person name="Berlin A.M."/>
            <person name="Chapman S.B."/>
            <person name="Goldberg J."/>
            <person name="Griggs A."/>
            <person name="Gujja S."/>
            <person name="Hansen M."/>
            <person name="Howarth C."/>
            <person name="Imamovic A."/>
            <person name="Larimer J."/>
            <person name="McCowan C."/>
            <person name="Montmayeur A."/>
            <person name="Murphy C."/>
            <person name="Neiman D."/>
            <person name="Pearson M."/>
            <person name="Priest M."/>
            <person name="Roberts A."/>
            <person name="Saif S."/>
            <person name="Shea T."/>
            <person name="Sisk P."/>
            <person name="Sykes S."/>
            <person name="Wortman J."/>
            <person name="Nusbaum C."/>
            <person name="Birren B."/>
        </authorList>
    </citation>
    <scope>NUCLEOTIDE SEQUENCE [LARGE SCALE GENOMIC DNA]</scope>
    <source>
        <strain evidence="3">race PST-78</strain>
    </source>
</reference>
<sequence length="390" mass="45151">MEGQVQHDSSSPAPSDGQGAAIHQAHSVMNVMVQAFCIATRRINENIDELAGFSMRRTASPAFDSHFHRITTRLFPPLPGKLKKIYDSLIMSSNDSQKDEVPIILAVLVEVKNTIDQITLSTTSFWAPDKDQNGAENEYNMISLRCQAARMKILNLIKDVDWIITAMYFTQRPRFEVEMILGDEFESEHIADFIWLLRDGVDEIAKWSEISDLGFLQERCQVAVEQIEEQLHYALDVPRLNTEIHYEPLRESITIIKLSRIFLNKIKRSNHINKPDPLSEMRHDQLLVLLTKTLVFPEKLEDFISNIEYHYEPERELSLTEACNFLHHFRDLIDILAGHLSEKGTTITDAESSQDICKEYREWLELWRFQFILSISHFVATYKNVYSASY</sequence>
<evidence type="ECO:0000256" key="1">
    <source>
        <dbReference type="SAM" id="MobiDB-lite"/>
    </source>
</evidence>
<dbReference type="EMBL" id="AJIL01000080">
    <property type="protein sequence ID" value="KNE96586.1"/>
    <property type="molecule type" value="Genomic_DNA"/>
</dbReference>
<protein>
    <submittedName>
        <fullName evidence="2">Uncharacterized protein</fullName>
    </submittedName>
</protein>
<dbReference type="PANTHER" id="PTHR33069">
    <property type="entry name" value="CHROMOSOME 7, WHOLE GENOME SHOTGUN SEQUENCE-RELATED"/>
    <property type="match status" value="1"/>
</dbReference>
<organism evidence="2 3">
    <name type="scientific">Puccinia striiformis f. sp. tritici PST-78</name>
    <dbReference type="NCBI Taxonomy" id="1165861"/>
    <lineage>
        <taxon>Eukaryota</taxon>
        <taxon>Fungi</taxon>
        <taxon>Dikarya</taxon>
        <taxon>Basidiomycota</taxon>
        <taxon>Pucciniomycotina</taxon>
        <taxon>Pucciniomycetes</taxon>
        <taxon>Pucciniales</taxon>
        <taxon>Pucciniaceae</taxon>
        <taxon>Puccinia</taxon>
    </lineage>
</organism>
<dbReference type="PANTHER" id="PTHR33069:SF3">
    <property type="entry name" value="DYNEIN HEAVY CHAIN TAIL DOMAIN-CONTAINING PROTEIN"/>
    <property type="match status" value="1"/>
</dbReference>
<evidence type="ECO:0000313" key="2">
    <source>
        <dbReference type="EMBL" id="KNE96586.1"/>
    </source>
</evidence>
<name>A0A0L0VBL5_9BASI</name>
<accession>A0A0L0VBL5</accession>
<dbReference type="Proteomes" id="UP000054564">
    <property type="component" value="Unassembled WGS sequence"/>
</dbReference>
<evidence type="ECO:0000313" key="3">
    <source>
        <dbReference type="Proteomes" id="UP000054564"/>
    </source>
</evidence>
<dbReference type="AlphaFoldDB" id="A0A0L0VBL5"/>
<proteinExistence type="predicted"/>
<feature type="compositionally biased region" description="Polar residues" evidence="1">
    <location>
        <begin position="1"/>
        <end position="13"/>
    </location>
</feature>
<comment type="caution">
    <text evidence="2">The sequence shown here is derived from an EMBL/GenBank/DDBJ whole genome shotgun (WGS) entry which is preliminary data.</text>
</comment>
<feature type="region of interest" description="Disordered" evidence="1">
    <location>
        <begin position="1"/>
        <end position="20"/>
    </location>
</feature>